<dbReference type="Pfam" id="PF12784">
    <property type="entry name" value="PDDEXK_2"/>
    <property type="match status" value="1"/>
</dbReference>
<dbReference type="EMBL" id="VDMB01000046">
    <property type="protein sequence ID" value="TYT73175.1"/>
    <property type="molecule type" value="Genomic_DNA"/>
</dbReference>
<keyword evidence="2" id="KW-1185">Reference proteome</keyword>
<protein>
    <submittedName>
        <fullName evidence="1">Rpn family recombination-promoting nuclease/putative transposase</fullName>
    </submittedName>
</protein>
<evidence type="ECO:0000313" key="2">
    <source>
        <dbReference type="Proteomes" id="UP000321899"/>
    </source>
</evidence>
<dbReference type="InterPro" id="IPR010106">
    <property type="entry name" value="RpnA"/>
</dbReference>
<name>A0A5S5MC23_9BACT</name>
<accession>A0A5S5MC23</accession>
<evidence type="ECO:0000313" key="1">
    <source>
        <dbReference type="EMBL" id="TYT73175.1"/>
    </source>
</evidence>
<reference evidence="1 2" key="1">
    <citation type="submission" date="2019-06" db="EMBL/GenBank/DDBJ databases">
        <title>Desulfobotulus mexicanus sp. nov., a novel sulfate-reducing bacterium isolated from the sediment of an alkaline crater lake in Mexico.</title>
        <authorList>
            <person name="Hirschler-Rea A."/>
        </authorList>
    </citation>
    <scope>NUCLEOTIDE SEQUENCE [LARGE SCALE GENOMIC DNA]</scope>
    <source>
        <strain evidence="1 2">PAR22N</strain>
    </source>
</reference>
<dbReference type="OrthoDB" id="5566984at2"/>
<dbReference type="PANTHER" id="PTHR41317:SF1">
    <property type="entry name" value="PD-(D_E)XK NUCLEASE FAMILY TRANSPOSASE"/>
    <property type="match status" value="1"/>
</dbReference>
<comment type="caution">
    <text evidence="1">The sequence shown here is derived from an EMBL/GenBank/DDBJ whole genome shotgun (WGS) entry which is preliminary data.</text>
</comment>
<feature type="non-terminal residue" evidence="1">
    <location>
        <position position="109"/>
    </location>
</feature>
<dbReference type="AlphaFoldDB" id="A0A5S5MC23"/>
<organism evidence="1 2">
    <name type="scientific">Desulfobotulus mexicanus</name>
    <dbReference type="NCBI Taxonomy" id="2586642"/>
    <lineage>
        <taxon>Bacteria</taxon>
        <taxon>Pseudomonadati</taxon>
        <taxon>Thermodesulfobacteriota</taxon>
        <taxon>Desulfobacteria</taxon>
        <taxon>Desulfobacterales</taxon>
        <taxon>Desulfobacteraceae</taxon>
        <taxon>Desulfobotulus</taxon>
    </lineage>
</organism>
<proteinExistence type="predicted"/>
<gene>
    <name evidence="1" type="ORF">FIM25_16440</name>
</gene>
<sequence>MNQMLTDFYVKPTSDIFIKYLFGKEEHKPILIDFINAVMKNSGFPLITDLVIKNPFNIQTILNAKETILDIKAKSSDGRWIDIEMQNSDKGFFGERLLYYCTALSGDQL</sequence>
<dbReference type="Proteomes" id="UP000321899">
    <property type="component" value="Unassembled WGS sequence"/>
</dbReference>
<dbReference type="PANTHER" id="PTHR41317">
    <property type="entry name" value="PD-(D_E)XK NUCLEASE FAMILY TRANSPOSASE"/>
    <property type="match status" value="1"/>
</dbReference>
<dbReference type="NCBIfam" id="TIGR01784">
    <property type="entry name" value="T_den_put_tspse"/>
    <property type="match status" value="1"/>
</dbReference>